<dbReference type="InterPro" id="IPR043502">
    <property type="entry name" value="DNA/RNA_pol_sf"/>
</dbReference>
<dbReference type="EMBL" id="CALNXI010000977">
    <property type="protein sequence ID" value="CAH3149716.1"/>
    <property type="molecule type" value="Genomic_DNA"/>
</dbReference>
<dbReference type="InterPro" id="IPR050951">
    <property type="entry name" value="Retrovirus_Pol_polyprotein"/>
</dbReference>
<protein>
    <submittedName>
        <fullName evidence="1">Uncharacterized protein</fullName>
    </submittedName>
</protein>
<comment type="caution">
    <text evidence="1">The sequence shown here is derived from an EMBL/GenBank/DDBJ whole genome shotgun (WGS) entry which is preliminary data.</text>
</comment>
<dbReference type="SUPFAM" id="SSF56672">
    <property type="entry name" value="DNA/RNA polymerases"/>
    <property type="match status" value="1"/>
</dbReference>
<keyword evidence="2" id="KW-1185">Reference proteome</keyword>
<accession>A0ABN8PWK9</accession>
<reference evidence="1 2" key="1">
    <citation type="submission" date="2022-05" db="EMBL/GenBank/DDBJ databases">
        <authorList>
            <consortium name="Genoscope - CEA"/>
            <person name="William W."/>
        </authorList>
    </citation>
    <scope>NUCLEOTIDE SEQUENCE [LARGE SCALE GENOMIC DNA]</scope>
</reference>
<dbReference type="Gene3D" id="3.10.10.10">
    <property type="entry name" value="HIV Type 1 Reverse Transcriptase, subunit A, domain 1"/>
    <property type="match status" value="1"/>
</dbReference>
<name>A0ABN8PWK9_9CNID</name>
<organism evidence="1 2">
    <name type="scientific">Porites evermanni</name>
    <dbReference type="NCBI Taxonomy" id="104178"/>
    <lineage>
        <taxon>Eukaryota</taxon>
        <taxon>Metazoa</taxon>
        <taxon>Cnidaria</taxon>
        <taxon>Anthozoa</taxon>
        <taxon>Hexacorallia</taxon>
        <taxon>Scleractinia</taxon>
        <taxon>Fungiina</taxon>
        <taxon>Poritidae</taxon>
        <taxon>Porites</taxon>
    </lineage>
</organism>
<proteinExistence type="predicted"/>
<evidence type="ECO:0000313" key="2">
    <source>
        <dbReference type="Proteomes" id="UP001159427"/>
    </source>
</evidence>
<sequence>MAEEEEENDSESPLFVGAVTTEVQIQNDECYGTLPAQGHLMRLKVDTGSQVNIIPFINPLRTIPAALQERVKPELDDTGKRGVIRKVEEPTDWVNSFALVEKPDGSLRISLDSRHLYKAIKREHFQLPSTENITTCLANAK</sequence>
<dbReference type="PANTHER" id="PTHR37984:SF7">
    <property type="entry name" value="INTEGRASE CATALYTIC DOMAIN-CONTAINING PROTEIN"/>
    <property type="match status" value="1"/>
</dbReference>
<dbReference type="PANTHER" id="PTHR37984">
    <property type="entry name" value="PROTEIN CBG26694"/>
    <property type="match status" value="1"/>
</dbReference>
<dbReference type="Proteomes" id="UP001159427">
    <property type="component" value="Unassembled WGS sequence"/>
</dbReference>
<evidence type="ECO:0000313" key="1">
    <source>
        <dbReference type="EMBL" id="CAH3149716.1"/>
    </source>
</evidence>
<gene>
    <name evidence="1" type="ORF">PEVE_00045011</name>
</gene>